<dbReference type="OMA" id="QNFMERA"/>
<dbReference type="RefSeq" id="XP_020900699.1">
    <property type="nucleotide sequence ID" value="XM_021045040.2"/>
</dbReference>
<dbReference type="Proteomes" id="UP000887567">
    <property type="component" value="Unplaced"/>
</dbReference>
<dbReference type="GeneID" id="110239325"/>
<reference evidence="2" key="1">
    <citation type="submission" date="2022-11" db="UniProtKB">
        <authorList>
            <consortium name="EnsemblMetazoa"/>
        </authorList>
    </citation>
    <scope>IDENTIFICATION</scope>
</reference>
<dbReference type="EnsemblMetazoa" id="XM_021045040.2">
    <property type="protein sequence ID" value="XP_020900699.1"/>
    <property type="gene ID" value="LOC110239325"/>
</dbReference>
<proteinExistence type="predicted"/>
<sequence length="136" mass="16048">MENDSISDSERHNGEQKAMEDQNDSLREFIATECKEQLQKQGNDDGIDAERMNQFFQRAISESERMNAEVSKCHAKQQKLYDELGKHMFESWSKDHASEVLTTEQYQSWLNHEKEHARILQEKMNFEQSSKDDSCR</sequence>
<dbReference type="KEGG" id="epa:110239325"/>
<organism evidence="2 3">
    <name type="scientific">Exaiptasia diaphana</name>
    <name type="common">Tropical sea anemone</name>
    <name type="synonym">Aiptasia pulchella</name>
    <dbReference type="NCBI Taxonomy" id="2652724"/>
    <lineage>
        <taxon>Eukaryota</taxon>
        <taxon>Metazoa</taxon>
        <taxon>Cnidaria</taxon>
        <taxon>Anthozoa</taxon>
        <taxon>Hexacorallia</taxon>
        <taxon>Actiniaria</taxon>
        <taxon>Aiptasiidae</taxon>
        <taxon>Exaiptasia</taxon>
    </lineage>
</organism>
<accession>A0A913X8L1</accession>
<keyword evidence="3" id="KW-1185">Reference proteome</keyword>
<evidence type="ECO:0000256" key="1">
    <source>
        <dbReference type="SAM" id="MobiDB-lite"/>
    </source>
</evidence>
<evidence type="ECO:0000313" key="3">
    <source>
        <dbReference type="Proteomes" id="UP000887567"/>
    </source>
</evidence>
<dbReference type="OrthoDB" id="5957937at2759"/>
<evidence type="ECO:0000313" key="2">
    <source>
        <dbReference type="EnsemblMetazoa" id="XP_020900699.1"/>
    </source>
</evidence>
<name>A0A913X8L1_EXADI</name>
<feature type="region of interest" description="Disordered" evidence="1">
    <location>
        <begin position="1"/>
        <end position="26"/>
    </location>
</feature>
<dbReference type="AlphaFoldDB" id="A0A913X8L1"/>
<protein>
    <submittedName>
        <fullName evidence="2">Uncharacterized protein</fullName>
    </submittedName>
</protein>
<feature type="compositionally biased region" description="Basic and acidic residues" evidence="1">
    <location>
        <begin position="8"/>
        <end position="26"/>
    </location>
</feature>